<gene>
    <name evidence="2" type="ORF">D9615_008033</name>
</gene>
<dbReference type="AlphaFoldDB" id="A0A8H5LZ65"/>
<sequence length="456" mass="51316">MSRRNFGVPWKSTADPRLTLDSTKYAAASKSSPALPSTSATLSSPRDCVEEFFKYRPQRLKPGEGDATRSTGTRAPASFDKHLHDILKLRYVVRLPSITSDLLDVAQKALDAYPNLPVVGENFPTKDNHDRSLELAPDHIMSEKDVELFYLLTTGSYCPTVAATLALKLPNWSSGCISYTLGQTFSRKDTEGVTKVNRRQAVADGFLNFTKVTKADIKRKSLGLSPVHVTIHDRFPVLVPWEFKNINFSEKRTTLDAVVTSFLDSQFPWEGCEHGQYCSSEHDTGFTAAPMGYDDVLAHPYMGQSLEELVHEQTGSRQFVSKEQIMLFRKALEKIHKANYLHGNLTAKSLMFKGGKNSLKLSFLGFADAKRLSRPPVKRGDHRNDDDTDTFLAVQRRSLMKKESEDLIRSVLNPPLKRTMDGLDSLPNTSSITDQRWRTRSEKRAEELRRFGSSHI</sequence>
<name>A0A8H5LZ65_9AGAR</name>
<evidence type="ECO:0000256" key="1">
    <source>
        <dbReference type="SAM" id="MobiDB-lite"/>
    </source>
</evidence>
<dbReference type="EMBL" id="JAACJP010000034">
    <property type="protein sequence ID" value="KAF5375410.1"/>
    <property type="molecule type" value="Genomic_DNA"/>
</dbReference>
<evidence type="ECO:0000313" key="2">
    <source>
        <dbReference type="EMBL" id="KAF5375410.1"/>
    </source>
</evidence>
<feature type="region of interest" description="Disordered" evidence="1">
    <location>
        <begin position="418"/>
        <end position="439"/>
    </location>
</feature>
<organism evidence="2 3">
    <name type="scientific">Tricholomella constricta</name>
    <dbReference type="NCBI Taxonomy" id="117010"/>
    <lineage>
        <taxon>Eukaryota</taxon>
        <taxon>Fungi</taxon>
        <taxon>Dikarya</taxon>
        <taxon>Basidiomycota</taxon>
        <taxon>Agaricomycotina</taxon>
        <taxon>Agaricomycetes</taxon>
        <taxon>Agaricomycetidae</taxon>
        <taxon>Agaricales</taxon>
        <taxon>Tricholomatineae</taxon>
        <taxon>Lyophyllaceae</taxon>
        <taxon>Tricholomella</taxon>
    </lineage>
</organism>
<evidence type="ECO:0000313" key="3">
    <source>
        <dbReference type="Proteomes" id="UP000565441"/>
    </source>
</evidence>
<proteinExistence type="predicted"/>
<accession>A0A8H5LZ65</accession>
<dbReference type="Proteomes" id="UP000565441">
    <property type="component" value="Unassembled WGS sequence"/>
</dbReference>
<comment type="caution">
    <text evidence="2">The sequence shown here is derived from an EMBL/GenBank/DDBJ whole genome shotgun (WGS) entry which is preliminary data.</text>
</comment>
<dbReference type="InterPro" id="IPR011009">
    <property type="entry name" value="Kinase-like_dom_sf"/>
</dbReference>
<reference evidence="2 3" key="1">
    <citation type="journal article" date="2020" name="ISME J.">
        <title>Uncovering the hidden diversity of litter-decomposition mechanisms in mushroom-forming fungi.</title>
        <authorList>
            <person name="Floudas D."/>
            <person name="Bentzer J."/>
            <person name="Ahren D."/>
            <person name="Johansson T."/>
            <person name="Persson P."/>
            <person name="Tunlid A."/>
        </authorList>
    </citation>
    <scope>NUCLEOTIDE SEQUENCE [LARGE SCALE GENOMIC DNA]</scope>
    <source>
        <strain evidence="2 3">CBS 661.87</strain>
    </source>
</reference>
<evidence type="ECO:0008006" key="4">
    <source>
        <dbReference type="Google" id="ProtNLM"/>
    </source>
</evidence>
<keyword evidence="3" id="KW-1185">Reference proteome</keyword>
<dbReference type="OrthoDB" id="2931579at2759"/>
<dbReference type="SUPFAM" id="SSF56112">
    <property type="entry name" value="Protein kinase-like (PK-like)"/>
    <property type="match status" value="1"/>
</dbReference>
<protein>
    <recommendedName>
        <fullName evidence="4">Protein kinase domain-containing protein</fullName>
    </recommendedName>
</protein>